<dbReference type="InterPro" id="IPR032691">
    <property type="entry name" value="Mon2/Sec7/BIG1-like_HUS"/>
</dbReference>
<dbReference type="SUPFAM" id="SSF48425">
    <property type="entry name" value="Sec7 domain"/>
    <property type="match status" value="1"/>
</dbReference>
<comment type="caution">
    <text evidence="3">The sequence shown here is derived from an EMBL/GenBank/DDBJ whole genome shotgun (WGS) entry which is preliminary data.</text>
</comment>
<evidence type="ECO:0000259" key="1">
    <source>
        <dbReference type="Pfam" id="PF01369"/>
    </source>
</evidence>
<dbReference type="PANTHER" id="PTHR10663:SF388">
    <property type="entry name" value="GOLGI-SPECIFIC BREFELDIN A-RESISTANCE GUANINE NUCLEOTIDE EXCHANGE FACTOR 1"/>
    <property type="match status" value="1"/>
</dbReference>
<feature type="domain" description="Mon2/Sec7/BIG1-like HUS" evidence="2">
    <location>
        <begin position="137"/>
        <end position="265"/>
    </location>
</feature>
<dbReference type="Proteomes" id="UP001439008">
    <property type="component" value="Unassembled WGS sequence"/>
</dbReference>
<name>A0ABV2AP32_9EUKA</name>
<evidence type="ECO:0000313" key="4">
    <source>
        <dbReference type="Proteomes" id="UP001439008"/>
    </source>
</evidence>
<dbReference type="EMBL" id="JBDODL010001353">
    <property type="protein sequence ID" value="MES1921441.1"/>
    <property type="molecule type" value="Genomic_DNA"/>
</dbReference>
<organism evidence="3 4">
    <name type="scientific">Bonamia ostreae</name>
    <dbReference type="NCBI Taxonomy" id="126728"/>
    <lineage>
        <taxon>Eukaryota</taxon>
        <taxon>Sar</taxon>
        <taxon>Rhizaria</taxon>
        <taxon>Endomyxa</taxon>
        <taxon>Ascetosporea</taxon>
        <taxon>Haplosporida</taxon>
        <taxon>Bonamia</taxon>
    </lineage>
</organism>
<protein>
    <submittedName>
        <fullName evidence="3">G-box binding factor</fullName>
    </submittedName>
</protein>
<reference evidence="3 4" key="1">
    <citation type="journal article" date="2024" name="BMC Biol.">
        <title>Comparative genomics of Ascetosporea gives new insight into the evolutionary basis for animal parasitism in Rhizaria.</title>
        <authorList>
            <person name="Hiltunen Thoren M."/>
            <person name="Onut-Brannstrom I."/>
            <person name="Alfjorden A."/>
            <person name="Peckova H."/>
            <person name="Swords F."/>
            <person name="Hooper C."/>
            <person name="Holzer A.S."/>
            <person name="Bass D."/>
            <person name="Burki F."/>
        </authorList>
    </citation>
    <scope>NUCLEOTIDE SEQUENCE [LARGE SCALE GENOMIC DNA]</scope>
    <source>
        <strain evidence="3">20-A016</strain>
    </source>
</reference>
<dbReference type="PANTHER" id="PTHR10663">
    <property type="entry name" value="GUANYL-NUCLEOTIDE EXCHANGE FACTOR"/>
    <property type="match status" value="1"/>
</dbReference>
<evidence type="ECO:0000313" key="3">
    <source>
        <dbReference type="EMBL" id="MES1921441.1"/>
    </source>
</evidence>
<proteinExistence type="predicted"/>
<keyword evidence="4" id="KW-1185">Reference proteome</keyword>
<dbReference type="InterPro" id="IPR035999">
    <property type="entry name" value="Sec7_dom_sf"/>
</dbReference>
<dbReference type="Pfam" id="PF01369">
    <property type="entry name" value="Sec7"/>
    <property type="match status" value="1"/>
</dbReference>
<feature type="non-terminal residue" evidence="3">
    <location>
        <position position="399"/>
    </location>
</feature>
<dbReference type="Gene3D" id="1.10.220.20">
    <property type="match status" value="1"/>
</dbReference>
<dbReference type="Pfam" id="PF12783">
    <property type="entry name" value="Sec7-like_HUS"/>
    <property type="match status" value="1"/>
</dbReference>
<dbReference type="InterPro" id="IPR000904">
    <property type="entry name" value="Sec7_dom"/>
</dbReference>
<feature type="domain" description="SEC7" evidence="1">
    <location>
        <begin position="339"/>
        <end position="398"/>
    </location>
</feature>
<gene>
    <name evidence="3" type="primary">GBF1_1</name>
    <name evidence="3" type="ORF">MHBO_002974</name>
</gene>
<sequence length="399" mass="45570">MMATGLIRLQNENEHVLMKRIEVILDFTRSSLGSLLTDREIYDLFKICLKTAISNSNSPLLRIYAENVSNQSILFLFSRLHSKKFTETAQSPKNGKRTAFGLKAINSLMILLTELLNPYRTDLDNDENIMRYQFAPKTRRLLGLKLIHTALESGGKEMSENELTRNVISDDLCKQLLHCSQTDNSRILSMCLRIVFILFNTSRKTLKTQLEIFITSVHIRIAESKFRSLELKELVFESLNEFANEPDLIAGIFRNYDCELKNNNVFEDIARILSEFALKSVGFDGKGEEKRSFLQVCEISGDALIATMRSIEKKFCSKIFKNNEKSKQTREIDQRIKNKKKTRLAVSSFNEHAKNSIPYLQKLGVIDKTPTAKSIALFLKNSPNLSKSQICAFLSGKND</sequence>
<evidence type="ECO:0000259" key="2">
    <source>
        <dbReference type="Pfam" id="PF12783"/>
    </source>
</evidence>
<accession>A0ABV2AP32</accession>